<evidence type="ECO:0000313" key="2">
    <source>
        <dbReference type="EMBL" id="MBR0559434.1"/>
    </source>
</evidence>
<keyword evidence="1" id="KW-1133">Transmembrane helix</keyword>
<keyword evidence="1" id="KW-0812">Transmembrane</keyword>
<protein>
    <submittedName>
        <fullName evidence="2">Uncharacterized protein</fullName>
    </submittedName>
</protein>
<sequence>MEPSELDDPTLWHSWKLLVPDIVPTVVYGVSAAMSFGLLKIARPVCGVVVSFVPAALFGVFLFLKS</sequence>
<comment type="caution">
    <text evidence="2">The sequence shown here is derived from an EMBL/GenBank/DDBJ whole genome shotgun (WGS) entry which is preliminary data.</text>
</comment>
<dbReference type="RefSeq" id="WP_211680904.1">
    <property type="nucleotide sequence ID" value="NZ_JAGRQH010000002.1"/>
</dbReference>
<keyword evidence="1" id="KW-0472">Membrane</keyword>
<dbReference type="EMBL" id="JAGRQH010000002">
    <property type="protein sequence ID" value="MBR0559434.1"/>
    <property type="molecule type" value="Genomic_DNA"/>
</dbReference>
<reference evidence="2 3" key="1">
    <citation type="submission" date="2021-04" db="EMBL/GenBank/DDBJ databases">
        <title>The complete genome sequence of Neokomagataea sp. TBRC 2177.</title>
        <authorList>
            <person name="Charoenyingcharoen P."/>
            <person name="Yukphan P."/>
        </authorList>
    </citation>
    <scope>NUCLEOTIDE SEQUENCE [LARGE SCALE GENOMIC DNA]</scope>
    <source>
        <strain evidence="2 3">TBRC 2177</strain>
    </source>
</reference>
<accession>A0ABS5E6B7</accession>
<evidence type="ECO:0000313" key="3">
    <source>
        <dbReference type="Proteomes" id="UP000677812"/>
    </source>
</evidence>
<proteinExistence type="predicted"/>
<evidence type="ECO:0000256" key="1">
    <source>
        <dbReference type="SAM" id="Phobius"/>
    </source>
</evidence>
<dbReference type="Proteomes" id="UP000677812">
    <property type="component" value="Unassembled WGS sequence"/>
</dbReference>
<name>A0ABS5E6B7_9PROT</name>
<keyword evidence="3" id="KW-1185">Reference proteome</keyword>
<feature type="transmembrane region" description="Helical" evidence="1">
    <location>
        <begin position="46"/>
        <end position="64"/>
    </location>
</feature>
<organism evidence="2 3">
    <name type="scientific">Neokomagataea anthophila</name>
    <dbReference type="NCBI Taxonomy" id="2826925"/>
    <lineage>
        <taxon>Bacteria</taxon>
        <taxon>Pseudomonadati</taxon>
        <taxon>Pseudomonadota</taxon>
        <taxon>Alphaproteobacteria</taxon>
        <taxon>Acetobacterales</taxon>
        <taxon>Acetobacteraceae</taxon>
        <taxon>Neokomagataea</taxon>
    </lineage>
</organism>
<gene>
    <name evidence="2" type="ORF">KB213_05100</name>
</gene>